<gene>
    <name evidence="10" type="primary">engB</name>
    <name evidence="13" type="ORF">BE08_45250</name>
</gene>
<evidence type="ECO:0000256" key="7">
    <source>
        <dbReference type="ARBA" id="ARBA00023134"/>
    </source>
</evidence>
<keyword evidence="6" id="KW-0460">Magnesium</keyword>
<evidence type="ECO:0000256" key="11">
    <source>
        <dbReference type="SAM" id="MobiDB-lite"/>
    </source>
</evidence>
<evidence type="ECO:0000313" key="14">
    <source>
        <dbReference type="Proteomes" id="UP000075420"/>
    </source>
</evidence>
<accession>A0A150PDD4</accession>
<dbReference type="PANTHER" id="PTHR11649:SF13">
    <property type="entry name" value="ENGB-TYPE G DOMAIN-CONTAINING PROTEIN"/>
    <property type="match status" value="1"/>
</dbReference>
<keyword evidence="8 10" id="KW-0717">Septation</keyword>
<evidence type="ECO:0000259" key="12">
    <source>
        <dbReference type="PROSITE" id="PS51706"/>
    </source>
</evidence>
<dbReference type="PROSITE" id="PS51706">
    <property type="entry name" value="G_ENGB"/>
    <property type="match status" value="1"/>
</dbReference>
<dbReference type="Proteomes" id="UP000075420">
    <property type="component" value="Unassembled WGS sequence"/>
</dbReference>
<keyword evidence="7 10" id="KW-0342">GTP-binding</keyword>
<feature type="region of interest" description="Disordered" evidence="11">
    <location>
        <begin position="70"/>
        <end position="110"/>
    </location>
</feature>
<evidence type="ECO:0000256" key="6">
    <source>
        <dbReference type="ARBA" id="ARBA00022842"/>
    </source>
</evidence>
<feature type="compositionally biased region" description="Basic and acidic residues" evidence="11">
    <location>
        <begin position="338"/>
        <end position="347"/>
    </location>
</feature>
<comment type="function">
    <text evidence="10">Necessary for normal cell division and for the maintenance of normal septation.</text>
</comment>
<proteinExistence type="inferred from homology"/>
<dbReference type="Gene3D" id="3.40.50.300">
    <property type="entry name" value="P-loop containing nucleotide triphosphate hydrolases"/>
    <property type="match status" value="1"/>
</dbReference>
<dbReference type="GO" id="GO:0046872">
    <property type="term" value="F:metal ion binding"/>
    <property type="evidence" value="ECO:0007669"/>
    <property type="project" value="UniProtKB-KW"/>
</dbReference>
<feature type="compositionally biased region" description="Low complexity" evidence="11">
    <location>
        <begin position="79"/>
        <end position="107"/>
    </location>
</feature>
<dbReference type="GO" id="GO:0005829">
    <property type="term" value="C:cytosol"/>
    <property type="evidence" value="ECO:0007669"/>
    <property type="project" value="TreeGrafter"/>
</dbReference>
<evidence type="ECO:0000313" key="13">
    <source>
        <dbReference type="EMBL" id="KYF53685.1"/>
    </source>
</evidence>
<evidence type="ECO:0000256" key="1">
    <source>
        <dbReference type="ARBA" id="ARBA00001946"/>
    </source>
</evidence>
<keyword evidence="9 10" id="KW-0131">Cell cycle</keyword>
<dbReference type="EMBL" id="JELY01002075">
    <property type="protein sequence ID" value="KYF53685.1"/>
    <property type="molecule type" value="Genomic_DNA"/>
</dbReference>
<dbReference type="GO" id="GO:0005525">
    <property type="term" value="F:GTP binding"/>
    <property type="evidence" value="ECO:0007669"/>
    <property type="project" value="UniProtKB-UniRule"/>
</dbReference>
<comment type="caution">
    <text evidence="13">The sequence shown here is derived from an EMBL/GenBank/DDBJ whole genome shotgun (WGS) entry which is preliminary data.</text>
</comment>
<protein>
    <recommendedName>
        <fullName evidence="10">Probable GTP-binding protein EngB</fullName>
    </recommendedName>
</protein>
<feature type="domain" description="EngB-type G" evidence="12">
    <location>
        <begin position="138"/>
        <end position="324"/>
    </location>
</feature>
<evidence type="ECO:0000256" key="9">
    <source>
        <dbReference type="ARBA" id="ARBA00023306"/>
    </source>
</evidence>
<organism evidence="13 14">
    <name type="scientific">Sorangium cellulosum</name>
    <name type="common">Polyangium cellulosum</name>
    <dbReference type="NCBI Taxonomy" id="56"/>
    <lineage>
        <taxon>Bacteria</taxon>
        <taxon>Pseudomonadati</taxon>
        <taxon>Myxococcota</taxon>
        <taxon>Polyangia</taxon>
        <taxon>Polyangiales</taxon>
        <taxon>Polyangiaceae</taxon>
        <taxon>Sorangium</taxon>
    </lineage>
</organism>
<evidence type="ECO:0000256" key="5">
    <source>
        <dbReference type="ARBA" id="ARBA00022741"/>
    </source>
</evidence>
<dbReference type="InterPro" id="IPR030393">
    <property type="entry name" value="G_ENGB_dom"/>
</dbReference>
<dbReference type="InterPro" id="IPR027417">
    <property type="entry name" value="P-loop_NTPase"/>
</dbReference>
<feature type="region of interest" description="Disordered" evidence="11">
    <location>
        <begin position="327"/>
        <end position="347"/>
    </location>
</feature>
<name>A0A150PDD4_SORCE</name>
<evidence type="ECO:0000256" key="10">
    <source>
        <dbReference type="HAMAP-Rule" id="MF_00321"/>
    </source>
</evidence>
<dbReference type="AlphaFoldDB" id="A0A150PDD4"/>
<feature type="region of interest" description="Disordered" evidence="11">
    <location>
        <begin position="1"/>
        <end position="37"/>
    </location>
</feature>
<dbReference type="PANTHER" id="PTHR11649">
    <property type="entry name" value="MSS1/TRME-RELATED GTP-BINDING PROTEIN"/>
    <property type="match status" value="1"/>
</dbReference>
<sequence length="347" mass="37028">MRELPGPRRHDQLRARGQPGSARDRAGRQLRAPVHVGRPARLGHLHVPVPALALPVRRVQAAVPAAPLQVTARRAPRDQAAPKGQASSKAKAAPKPEAAPKAQAAPKARAERQLDPFQIVDSSFVAGAASLASLPPPASAEVAFAGRSNVGKSSLINTLVERKGLVRTSSNPGSTRQINFYEARSRDGAVFHLVDLPGYGFTHRSKSEKAAWASLIEGYLRGRVTLAAVLLLVDARRGLEEDDLELIRFIEASRDVARRPVELLLVATKVDKAPRSSVRRALDQLAAAAPRTAGGALRRAVGFSSITGEGRRDLWLAIRRATLLGVGAPETRSGAPETRSDETAEDG</sequence>
<comment type="similarity">
    <text evidence="2 10">Belongs to the TRAFAC class TrmE-Era-EngA-EngB-Septin-like GTPase superfamily. EngB GTPase family.</text>
</comment>
<dbReference type="InterPro" id="IPR006073">
    <property type="entry name" value="GTP-bd"/>
</dbReference>
<keyword evidence="4" id="KW-0479">Metal-binding</keyword>
<dbReference type="GO" id="GO:0000917">
    <property type="term" value="P:division septum assembly"/>
    <property type="evidence" value="ECO:0007669"/>
    <property type="project" value="UniProtKB-KW"/>
</dbReference>
<feature type="compositionally biased region" description="Basic and acidic residues" evidence="11">
    <location>
        <begin position="1"/>
        <end position="14"/>
    </location>
</feature>
<comment type="cofactor">
    <cofactor evidence="1">
        <name>Mg(2+)</name>
        <dbReference type="ChEBI" id="CHEBI:18420"/>
    </cofactor>
</comment>
<keyword evidence="5 10" id="KW-0547">Nucleotide-binding</keyword>
<reference evidence="13 14" key="1">
    <citation type="submission" date="2014-02" db="EMBL/GenBank/DDBJ databases">
        <title>The small core and large imbalanced accessory genome model reveals a collaborative survival strategy of Sorangium cellulosum strains in nature.</title>
        <authorList>
            <person name="Han K."/>
            <person name="Peng R."/>
            <person name="Blom J."/>
            <person name="Li Y.-Z."/>
        </authorList>
    </citation>
    <scope>NUCLEOTIDE SEQUENCE [LARGE SCALE GENOMIC DNA]</scope>
    <source>
        <strain evidence="13 14">So0157-25</strain>
    </source>
</reference>
<evidence type="ECO:0000256" key="3">
    <source>
        <dbReference type="ARBA" id="ARBA00022618"/>
    </source>
</evidence>
<dbReference type="CDD" id="cd01876">
    <property type="entry name" value="YihA_EngB"/>
    <property type="match status" value="1"/>
</dbReference>
<dbReference type="SUPFAM" id="SSF52540">
    <property type="entry name" value="P-loop containing nucleoside triphosphate hydrolases"/>
    <property type="match status" value="1"/>
</dbReference>
<dbReference type="InterPro" id="IPR019987">
    <property type="entry name" value="GTP-bd_ribosome_bio_YsxC"/>
</dbReference>
<evidence type="ECO:0000256" key="4">
    <source>
        <dbReference type="ARBA" id="ARBA00022723"/>
    </source>
</evidence>
<keyword evidence="3 10" id="KW-0132">Cell division</keyword>
<evidence type="ECO:0000256" key="8">
    <source>
        <dbReference type="ARBA" id="ARBA00023210"/>
    </source>
</evidence>
<dbReference type="HAMAP" id="MF_00321">
    <property type="entry name" value="GTPase_EngB"/>
    <property type="match status" value="1"/>
</dbReference>
<evidence type="ECO:0000256" key="2">
    <source>
        <dbReference type="ARBA" id="ARBA00009638"/>
    </source>
</evidence>
<dbReference type="NCBIfam" id="TIGR03598">
    <property type="entry name" value="GTPase_YsxC"/>
    <property type="match status" value="1"/>
</dbReference>
<dbReference type="Pfam" id="PF01926">
    <property type="entry name" value="MMR_HSR1"/>
    <property type="match status" value="1"/>
</dbReference>